<dbReference type="CDD" id="cd04187">
    <property type="entry name" value="DPM1_like_bac"/>
    <property type="match status" value="1"/>
</dbReference>
<evidence type="ECO:0000256" key="5">
    <source>
        <dbReference type="ARBA" id="ARBA00022985"/>
    </source>
</evidence>
<protein>
    <submittedName>
        <fullName evidence="10">Glycosyltransferase</fullName>
    </submittedName>
</protein>
<comment type="caution">
    <text evidence="10">The sequence shown here is derived from an EMBL/GenBank/DDBJ whole genome shotgun (WGS) entry which is preliminary data.</text>
</comment>
<sequence>MAAKLISIIIPLYNEEDNIPLLYKKLKSIVNFMDYDFEIIAVDDGSRDGSFHELKKIEKKDSDFKIIQFTRNFGKEMATTAGIQYCSGDACIIMDSDLQHPPENIPIFLEKWEKGAEVVVGIRNKSRKRPLRNLSSYLYCKIMNMISETKFVQGDTDFRLLDRVVIDEFKKFSEKTRITRGLINWLGFRKEFVHFEVPERANGKVQYGLIKRIRLAFYSTVSMSLFPLRIAGYIGIFITSMSALAAIFIIVERYVLKDPLGLNFSGLSVLGFINMLLVGVILMCLGLIALYIENIHKETLNRPLYVVRYQNKKGSVENSEKK</sequence>
<dbReference type="PANTHER" id="PTHR48090:SF3">
    <property type="entry name" value="UNDECAPRENYL-PHOSPHATE 4-DEOXY-4-FORMAMIDO-L-ARABINOSE TRANSFERASE"/>
    <property type="match status" value="1"/>
</dbReference>
<feature type="domain" description="Glycosyltransferase 2-like" evidence="9">
    <location>
        <begin position="7"/>
        <end position="138"/>
    </location>
</feature>
<evidence type="ECO:0000256" key="4">
    <source>
        <dbReference type="ARBA" id="ARBA00022692"/>
    </source>
</evidence>
<dbReference type="SUPFAM" id="SSF53448">
    <property type="entry name" value="Nucleotide-diphospho-sugar transferases"/>
    <property type="match status" value="1"/>
</dbReference>
<keyword evidence="7 8" id="KW-0472">Membrane</keyword>
<evidence type="ECO:0000256" key="1">
    <source>
        <dbReference type="ARBA" id="ARBA00022475"/>
    </source>
</evidence>
<keyword evidence="1" id="KW-1003">Cell membrane</keyword>
<proteinExistence type="predicted"/>
<accession>A0A419DBQ6</accession>
<dbReference type="InterPro" id="IPR029044">
    <property type="entry name" value="Nucleotide-diphossugar_trans"/>
</dbReference>
<dbReference type="PANTHER" id="PTHR48090">
    <property type="entry name" value="UNDECAPRENYL-PHOSPHATE 4-DEOXY-4-FORMAMIDO-L-ARABINOSE TRANSFERASE-RELATED"/>
    <property type="match status" value="1"/>
</dbReference>
<organism evidence="10 11">
    <name type="scientific">candidate division WS5 bacterium</name>
    <dbReference type="NCBI Taxonomy" id="2093353"/>
    <lineage>
        <taxon>Bacteria</taxon>
        <taxon>candidate division WS5</taxon>
    </lineage>
</organism>
<evidence type="ECO:0000256" key="2">
    <source>
        <dbReference type="ARBA" id="ARBA00022676"/>
    </source>
</evidence>
<keyword evidence="4 8" id="KW-0812">Transmembrane</keyword>
<evidence type="ECO:0000259" key="9">
    <source>
        <dbReference type="Pfam" id="PF00535"/>
    </source>
</evidence>
<dbReference type="GO" id="GO:0009103">
    <property type="term" value="P:lipopolysaccharide biosynthetic process"/>
    <property type="evidence" value="ECO:0007669"/>
    <property type="project" value="UniProtKB-KW"/>
</dbReference>
<dbReference type="Gene3D" id="3.90.550.10">
    <property type="entry name" value="Spore Coat Polysaccharide Biosynthesis Protein SpsA, Chain A"/>
    <property type="match status" value="1"/>
</dbReference>
<evidence type="ECO:0000313" key="10">
    <source>
        <dbReference type="EMBL" id="RJO60535.1"/>
    </source>
</evidence>
<dbReference type="InterPro" id="IPR050256">
    <property type="entry name" value="Glycosyltransferase_2"/>
</dbReference>
<reference evidence="10 11" key="1">
    <citation type="journal article" date="2017" name="ISME J.">
        <title>Energy and carbon metabolisms in a deep terrestrial subsurface fluid microbial community.</title>
        <authorList>
            <person name="Momper L."/>
            <person name="Jungbluth S.P."/>
            <person name="Lee M.D."/>
            <person name="Amend J.P."/>
        </authorList>
    </citation>
    <scope>NUCLEOTIDE SEQUENCE [LARGE SCALE GENOMIC DNA]</scope>
    <source>
        <strain evidence="10">SURF_29</strain>
    </source>
</reference>
<evidence type="ECO:0000256" key="3">
    <source>
        <dbReference type="ARBA" id="ARBA00022679"/>
    </source>
</evidence>
<evidence type="ECO:0000256" key="6">
    <source>
        <dbReference type="ARBA" id="ARBA00022989"/>
    </source>
</evidence>
<evidence type="ECO:0000256" key="7">
    <source>
        <dbReference type="ARBA" id="ARBA00023136"/>
    </source>
</evidence>
<name>A0A419DBQ6_9BACT</name>
<keyword evidence="2" id="KW-0328">Glycosyltransferase</keyword>
<dbReference type="Proteomes" id="UP000285655">
    <property type="component" value="Unassembled WGS sequence"/>
</dbReference>
<keyword evidence="3 10" id="KW-0808">Transferase</keyword>
<feature type="transmembrane region" description="Helical" evidence="8">
    <location>
        <begin position="271"/>
        <end position="292"/>
    </location>
</feature>
<keyword evidence="5" id="KW-0448">Lipopolysaccharide biosynthesis</keyword>
<feature type="transmembrane region" description="Helical" evidence="8">
    <location>
        <begin position="230"/>
        <end position="251"/>
    </location>
</feature>
<dbReference type="EMBL" id="QZJW01000044">
    <property type="protein sequence ID" value="RJO60535.1"/>
    <property type="molecule type" value="Genomic_DNA"/>
</dbReference>
<dbReference type="GO" id="GO:0016757">
    <property type="term" value="F:glycosyltransferase activity"/>
    <property type="evidence" value="ECO:0007669"/>
    <property type="project" value="UniProtKB-KW"/>
</dbReference>
<evidence type="ECO:0000313" key="11">
    <source>
        <dbReference type="Proteomes" id="UP000285655"/>
    </source>
</evidence>
<evidence type="ECO:0000256" key="8">
    <source>
        <dbReference type="SAM" id="Phobius"/>
    </source>
</evidence>
<dbReference type="AlphaFoldDB" id="A0A419DBQ6"/>
<dbReference type="GO" id="GO:0005886">
    <property type="term" value="C:plasma membrane"/>
    <property type="evidence" value="ECO:0007669"/>
    <property type="project" value="TreeGrafter"/>
</dbReference>
<dbReference type="Pfam" id="PF00535">
    <property type="entry name" value="Glycos_transf_2"/>
    <property type="match status" value="1"/>
</dbReference>
<keyword evidence="6 8" id="KW-1133">Transmembrane helix</keyword>
<dbReference type="InterPro" id="IPR001173">
    <property type="entry name" value="Glyco_trans_2-like"/>
</dbReference>
<gene>
    <name evidence="10" type="ORF">C4544_05010</name>
</gene>